<dbReference type="GeneID" id="54468903"/>
<reference evidence="4" key="2">
    <citation type="submission" date="2020-04" db="EMBL/GenBank/DDBJ databases">
        <authorList>
            <consortium name="NCBI Genome Project"/>
        </authorList>
    </citation>
    <scope>NUCLEOTIDE SEQUENCE</scope>
    <source>
        <strain evidence="4">CBS 304.34</strain>
    </source>
</reference>
<evidence type="ECO:0000313" key="4">
    <source>
        <dbReference type="RefSeq" id="XP_033576889.1"/>
    </source>
</evidence>
<dbReference type="RefSeq" id="XP_033576889.1">
    <property type="nucleotide sequence ID" value="XM_033728010.1"/>
</dbReference>
<sequence>MRSGFTKADVFNPKKRKRVDNDDASSSKSKKTTKATKSQPALETEPLPPWEPTGLFPFLDLPRELQARDLARHFDIPFHFDGGWNPPFPPLYEGTLWGKYQVLEHDWDIEQIQRLVMMFDLTRAKAYIYDHTYRHFFNPLEHCVPIYGVKEPPLTMKRASYRALHYMPKLKELHVLFYYYEEVTYSPLREFFKGMSTEAPRELVAMMKSLITAAPKSTTIRWGATEKELDDIVPHTSNVAKRDYVGEEVSKALADGFEALERTDPDVFPKGCGFGHNESEFVGESEDEKYSSRVAEPVTTRVLRSRKSTQG</sequence>
<evidence type="ECO:0000313" key="2">
    <source>
        <dbReference type="EMBL" id="KAF2809925.1"/>
    </source>
</evidence>
<feature type="compositionally biased region" description="Low complexity" evidence="1">
    <location>
        <begin position="35"/>
        <end position="45"/>
    </location>
</feature>
<reference evidence="2 4" key="1">
    <citation type="journal article" date="2020" name="Stud. Mycol.">
        <title>101 Dothideomycetes genomes: a test case for predicting lifestyles and emergence of pathogens.</title>
        <authorList>
            <person name="Haridas S."/>
            <person name="Albert R."/>
            <person name="Binder M."/>
            <person name="Bloem J."/>
            <person name="Labutti K."/>
            <person name="Salamov A."/>
            <person name="Andreopoulos B."/>
            <person name="Baker S."/>
            <person name="Barry K."/>
            <person name="Bills G."/>
            <person name="Bluhm B."/>
            <person name="Cannon C."/>
            <person name="Castanera R."/>
            <person name="Culley D."/>
            <person name="Daum C."/>
            <person name="Ezra D."/>
            <person name="Gonzalez J."/>
            <person name="Henrissat B."/>
            <person name="Kuo A."/>
            <person name="Liang C."/>
            <person name="Lipzen A."/>
            <person name="Lutzoni F."/>
            <person name="Magnuson J."/>
            <person name="Mondo S."/>
            <person name="Nolan M."/>
            <person name="Ohm R."/>
            <person name="Pangilinan J."/>
            <person name="Park H.-J."/>
            <person name="Ramirez L."/>
            <person name="Alfaro M."/>
            <person name="Sun H."/>
            <person name="Tritt A."/>
            <person name="Yoshinaga Y."/>
            <person name="Zwiers L.-H."/>
            <person name="Turgeon B."/>
            <person name="Goodwin S."/>
            <person name="Spatafora J."/>
            <person name="Crous P."/>
            <person name="Grigoriev I."/>
        </authorList>
    </citation>
    <scope>NUCLEOTIDE SEQUENCE</scope>
    <source>
        <strain evidence="2 4">CBS 304.34</strain>
    </source>
</reference>
<evidence type="ECO:0000256" key="1">
    <source>
        <dbReference type="SAM" id="MobiDB-lite"/>
    </source>
</evidence>
<gene>
    <name evidence="2 4" type="ORF">BDZ99DRAFT_570562</name>
</gene>
<proteinExistence type="predicted"/>
<name>A0A6A6YPL9_9PEZI</name>
<keyword evidence="3" id="KW-1185">Reference proteome</keyword>
<accession>A0A6A6YPL9</accession>
<feature type="region of interest" description="Disordered" evidence="1">
    <location>
        <begin position="1"/>
        <end position="49"/>
    </location>
</feature>
<dbReference type="Proteomes" id="UP000504636">
    <property type="component" value="Unplaced"/>
</dbReference>
<reference evidence="4" key="3">
    <citation type="submission" date="2025-04" db="UniProtKB">
        <authorList>
            <consortium name="RefSeq"/>
        </authorList>
    </citation>
    <scope>IDENTIFICATION</scope>
    <source>
        <strain evidence="4">CBS 304.34</strain>
    </source>
</reference>
<dbReference type="EMBL" id="MU003700">
    <property type="protein sequence ID" value="KAF2809925.1"/>
    <property type="molecule type" value="Genomic_DNA"/>
</dbReference>
<protein>
    <submittedName>
        <fullName evidence="2 4">Uncharacterized protein</fullName>
    </submittedName>
</protein>
<dbReference type="AlphaFoldDB" id="A0A6A6YPL9"/>
<organism evidence="2">
    <name type="scientific">Mytilinidion resinicola</name>
    <dbReference type="NCBI Taxonomy" id="574789"/>
    <lineage>
        <taxon>Eukaryota</taxon>
        <taxon>Fungi</taxon>
        <taxon>Dikarya</taxon>
        <taxon>Ascomycota</taxon>
        <taxon>Pezizomycotina</taxon>
        <taxon>Dothideomycetes</taxon>
        <taxon>Pleosporomycetidae</taxon>
        <taxon>Mytilinidiales</taxon>
        <taxon>Mytilinidiaceae</taxon>
        <taxon>Mytilinidion</taxon>
    </lineage>
</organism>
<evidence type="ECO:0000313" key="3">
    <source>
        <dbReference type="Proteomes" id="UP000504636"/>
    </source>
</evidence>